<name>A0A0U2NR78_9ENTE</name>
<evidence type="ECO:0000256" key="1">
    <source>
        <dbReference type="ARBA" id="ARBA00004241"/>
    </source>
</evidence>
<evidence type="ECO:0000313" key="5">
    <source>
        <dbReference type="Proteomes" id="UP000067523"/>
    </source>
</evidence>
<dbReference type="Proteomes" id="UP000067523">
    <property type="component" value="Chromosome"/>
</dbReference>
<keyword evidence="3" id="KW-0812">Transmembrane</keyword>
<keyword evidence="3" id="KW-1133">Transmembrane helix</keyword>
<dbReference type="PIRSF" id="PIRSF021292">
    <property type="entry name" value="Competence_ComGD"/>
    <property type="match status" value="1"/>
</dbReference>
<comment type="subcellular location">
    <subcellularLocation>
        <location evidence="1">Cell surface</location>
    </subcellularLocation>
</comment>
<accession>A0A0U2NR78</accession>
<feature type="transmembrane region" description="Helical" evidence="3">
    <location>
        <begin position="12"/>
        <end position="32"/>
    </location>
</feature>
<dbReference type="InterPro" id="IPR016785">
    <property type="entry name" value="ComGD"/>
</dbReference>
<proteinExistence type="predicted"/>
<keyword evidence="5" id="KW-1185">Reference proteome</keyword>
<dbReference type="GO" id="GO:0009986">
    <property type="term" value="C:cell surface"/>
    <property type="evidence" value="ECO:0007669"/>
    <property type="project" value="UniProtKB-SubCell"/>
</dbReference>
<dbReference type="KEGG" id="erx:ATZ35_09840"/>
<sequence>MTLKNQEGFTLIESLLVLFICTMFMLLPTLAIKKTQQVLMVEHFLSSFEKKMLFTQQMAVVEMTDTQILFFKQKQQIKFLLDKNNHPTNEAILNVPTALKADGPDKIIFKNGSGNNGKLAKFSFLWGEKNQMIEFQFQMGSGRYVKKIKQL</sequence>
<dbReference type="RefSeq" id="WP_208927103.1">
    <property type="nucleotide sequence ID" value="NZ_CP013655.1"/>
</dbReference>
<evidence type="ECO:0000256" key="3">
    <source>
        <dbReference type="SAM" id="Phobius"/>
    </source>
</evidence>
<gene>
    <name evidence="4" type="ORF">ATZ35_09840</name>
</gene>
<dbReference type="NCBIfam" id="NF040982">
    <property type="entry name" value="ComGD"/>
    <property type="match status" value="1"/>
</dbReference>
<protein>
    <submittedName>
        <fullName evidence="4">N-terminal cleavage protein</fullName>
    </submittedName>
</protein>
<dbReference type="GO" id="GO:0030420">
    <property type="term" value="P:establishment of competence for transformation"/>
    <property type="evidence" value="ECO:0007669"/>
    <property type="project" value="UniProtKB-KW"/>
</dbReference>
<dbReference type="EMBL" id="CP013655">
    <property type="protein sequence ID" value="ALS37442.1"/>
    <property type="molecule type" value="Genomic_DNA"/>
</dbReference>
<reference evidence="5" key="1">
    <citation type="submission" date="2015-12" db="EMBL/GenBank/DDBJ databases">
        <authorList>
            <person name="Lauer A."/>
            <person name="Humrighouse B."/>
            <person name="Loparev V."/>
            <person name="Shewmaker P.L."/>
            <person name="Whitney A.M."/>
            <person name="McLaughlin R.W."/>
        </authorList>
    </citation>
    <scope>NUCLEOTIDE SEQUENCE [LARGE SCALE GENOMIC DNA]</scope>
    <source>
        <strain evidence="5">LMG 26678</strain>
    </source>
</reference>
<keyword evidence="3" id="KW-0472">Membrane</keyword>
<evidence type="ECO:0000256" key="2">
    <source>
        <dbReference type="ARBA" id="ARBA00023287"/>
    </source>
</evidence>
<organism evidence="4 5">
    <name type="scientific">Enterococcus rotai</name>
    <dbReference type="NCBI Taxonomy" id="118060"/>
    <lineage>
        <taxon>Bacteria</taxon>
        <taxon>Bacillati</taxon>
        <taxon>Bacillota</taxon>
        <taxon>Bacilli</taxon>
        <taxon>Lactobacillales</taxon>
        <taxon>Enterococcaceae</taxon>
        <taxon>Enterococcus</taxon>
    </lineage>
</organism>
<dbReference type="STRING" id="118060.ATZ35_09840"/>
<dbReference type="InterPro" id="IPR012902">
    <property type="entry name" value="N_methyl_site"/>
</dbReference>
<dbReference type="Pfam" id="PF07963">
    <property type="entry name" value="N_methyl"/>
    <property type="match status" value="1"/>
</dbReference>
<dbReference type="AlphaFoldDB" id="A0A0U2NR78"/>
<evidence type="ECO:0000313" key="4">
    <source>
        <dbReference type="EMBL" id="ALS37442.1"/>
    </source>
</evidence>
<keyword evidence="2" id="KW-0178">Competence</keyword>